<gene>
    <name evidence="2" type="ORF">I553_4282</name>
</gene>
<dbReference type="PATRIC" id="fig|1299334.3.peg.5963"/>
<sequence>MGRERSWCIPSAAVGDGGRWRAGRRLTHARPGQVYDVNSYALAAAGRDAGAEVNRIGIVSGDPRQLRDVVEGQLNRAEIVVIAGAVGEQRPTRCARCCPNSARWRSLASPCTRGPSKASGNWEVRVCRRFCCRPTR</sequence>
<feature type="domain" description="MoaB/Mog" evidence="1">
    <location>
        <begin position="27"/>
        <end position="87"/>
    </location>
</feature>
<protein>
    <submittedName>
        <fullName evidence="2">Putative molybdopterin binding domain protein</fullName>
    </submittedName>
</protein>
<dbReference type="InterPro" id="IPR001453">
    <property type="entry name" value="MoaB/Mog_dom"/>
</dbReference>
<comment type="caution">
    <text evidence="2">The sequence shown here is derived from an EMBL/GenBank/DDBJ whole genome shotgun (WGS) entry which is preliminary data.</text>
</comment>
<evidence type="ECO:0000313" key="2">
    <source>
        <dbReference type="EMBL" id="EUA30026.1"/>
    </source>
</evidence>
<dbReference type="SUPFAM" id="SSF53218">
    <property type="entry name" value="Molybdenum cofactor biosynthesis proteins"/>
    <property type="match status" value="1"/>
</dbReference>
<dbReference type="Pfam" id="PF00994">
    <property type="entry name" value="MoCF_biosynth"/>
    <property type="match status" value="1"/>
</dbReference>
<accession>X8AFR8</accession>
<dbReference type="Gene3D" id="3.40.980.10">
    <property type="entry name" value="MoaB/Mog-like domain"/>
    <property type="match status" value="1"/>
</dbReference>
<evidence type="ECO:0000259" key="1">
    <source>
        <dbReference type="Pfam" id="PF00994"/>
    </source>
</evidence>
<reference evidence="2" key="1">
    <citation type="submission" date="2014-01" db="EMBL/GenBank/DDBJ databases">
        <authorList>
            <person name="Brown-Elliot B."/>
            <person name="Wallace R."/>
            <person name="Lenaerts A."/>
            <person name="Ordway D."/>
            <person name="DeGroote M.A."/>
            <person name="Parker T."/>
            <person name="Sizemore C."/>
            <person name="Tallon L.J."/>
            <person name="Sadzewicz L.K."/>
            <person name="Sengamalay N."/>
            <person name="Fraser C.M."/>
            <person name="Hine E."/>
            <person name="Shefchek K.A."/>
            <person name="Das S.P."/>
            <person name="Tettelin H."/>
        </authorList>
    </citation>
    <scope>NUCLEOTIDE SEQUENCE [LARGE SCALE GENOMIC DNA]</scope>
    <source>
        <strain evidence="2">4042</strain>
    </source>
</reference>
<dbReference type="EMBL" id="JAOB01000060">
    <property type="protein sequence ID" value="EUA30026.1"/>
    <property type="molecule type" value="Genomic_DNA"/>
</dbReference>
<name>X8AFR8_MYCXE</name>
<proteinExistence type="predicted"/>
<organism evidence="2">
    <name type="scientific">Mycobacterium xenopi 4042</name>
    <dbReference type="NCBI Taxonomy" id="1299334"/>
    <lineage>
        <taxon>Bacteria</taxon>
        <taxon>Bacillati</taxon>
        <taxon>Actinomycetota</taxon>
        <taxon>Actinomycetes</taxon>
        <taxon>Mycobacteriales</taxon>
        <taxon>Mycobacteriaceae</taxon>
        <taxon>Mycobacterium</taxon>
    </lineage>
</organism>
<dbReference type="AlphaFoldDB" id="X8AFR8"/>
<dbReference type="InterPro" id="IPR036425">
    <property type="entry name" value="MoaB/Mog-like_dom_sf"/>
</dbReference>